<comment type="catalytic activity">
    <reaction evidence="4">
        <text>N-terminal L-lysyl-[protein] + L-leucyl-tRNA(Leu) = N-terminal L-leucyl-L-lysyl-[protein] + tRNA(Leu) + H(+)</text>
        <dbReference type="Rhea" id="RHEA:12340"/>
        <dbReference type="Rhea" id="RHEA-COMP:9613"/>
        <dbReference type="Rhea" id="RHEA-COMP:9622"/>
        <dbReference type="Rhea" id="RHEA-COMP:12670"/>
        <dbReference type="Rhea" id="RHEA-COMP:12671"/>
        <dbReference type="ChEBI" id="CHEBI:15378"/>
        <dbReference type="ChEBI" id="CHEBI:65249"/>
        <dbReference type="ChEBI" id="CHEBI:78442"/>
        <dbReference type="ChEBI" id="CHEBI:78494"/>
        <dbReference type="ChEBI" id="CHEBI:133043"/>
        <dbReference type="EC" id="2.3.2.6"/>
    </reaction>
</comment>
<keyword evidence="1 4" id="KW-0963">Cytoplasm</keyword>
<gene>
    <name evidence="4 5" type="primary">aat</name>
    <name evidence="5" type="ORF">NCTC12272_01819</name>
</gene>
<dbReference type="FunFam" id="3.40.630.70:FF:000001">
    <property type="entry name" value="Leucyl/phenylalanyl-tRNA--protein transferase"/>
    <property type="match status" value="1"/>
</dbReference>
<dbReference type="AlphaFoldDB" id="A0AAX2IYD1"/>
<comment type="subcellular location">
    <subcellularLocation>
        <location evidence="4">Cytoplasm</location>
    </subcellularLocation>
</comment>
<proteinExistence type="inferred from homology"/>
<dbReference type="PANTHER" id="PTHR30098:SF2">
    <property type="entry name" value="LEUCYL_PHENYLALANYL-TRNA--PROTEIN TRANSFERASE"/>
    <property type="match status" value="1"/>
</dbReference>
<organism evidence="5 6">
    <name type="scientific">Legionella pneumophila subsp. pascullei</name>
    <dbReference type="NCBI Taxonomy" id="91890"/>
    <lineage>
        <taxon>Bacteria</taxon>
        <taxon>Pseudomonadati</taxon>
        <taxon>Pseudomonadota</taxon>
        <taxon>Gammaproteobacteria</taxon>
        <taxon>Legionellales</taxon>
        <taxon>Legionellaceae</taxon>
        <taxon>Legionella</taxon>
    </lineage>
</organism>
<evidence type="ECO:0000256" key="3">
    <source>
        <dbReference type="ARBA" id="ARBA00023315"/>
    </source>
</evidence>
<comment type="similarity">
    <text evidence="4">Belongs to the L/F-transferase family.</text>
</comment>
<comment type="catalytic activity">
    <reaction evidence="4">
        <text>N-terminal L-arginyl-[protein] + L-leucyl-tRNA(Leu) = N-terminal L-leucyl-L-arginyl-[protein] + tRNA(Leu) + H(+)</text>
        <dbReference type="Rhea" id="RHEA:50416"/>
        <dbReference type="Rhea" id="RHEA-COMP:9613"/>
        <dbReference type="Rhea" id="RHEA-COMP:9622"/>
        <dbReference type="Rhea" id="RHEA-COMP:12672"/>
        <dbReference type="Rhea" id="RHEA-COMP:12673"/>
        <dbReference type="ChEBI" id="CHEBI:15378"/>
        <dbReference type="ChEBI" id="CHEBI:64719"/>
        <dbReference type="ChEBI" id="CHEBI:78442"/>
        <dbReference type="ChEBI" id="CHEBI:78494"/>
        <dbReference type="ChEBI" id="CHEBI:133044"/>
        <dbReference type="EC" id="2.3.2.6"/>
    </reaction>
</comment>
<dbReference type="HAMAP" id="MF_00688">
    <property type="entry name" value="Leu_Phe_trans"/>
    <property type="match status" value="1"/>
</dbReference>
<accession>A0AAX2IYD1</accession>
<keyword evidence="3 4" id="KW-0012">Acyltransferase</keyword>
<dbReference type="EMBL" id="LS483412">
    <property type="protein sequence ID" value="SQG90624.1"/>
    <property type="molecule type" value="Genomic_DNA"/>
</dbReference>
<dbReference type="InterPro" id="IPR042203">
    <property type="entry name" value="Leu/Phe-tRNA_Trfase_C"/>
</dbReference>
<name>A0AAX2IYD1_LEGPN</name>
<keyword evidence="2 4" id="KW-0808">Transferase</keyword>
<dbReference type="PANTHER" id="PTHR30098">
    <property type="entry name" value="LEUCYL/PHENYLALANYL-TRNA--PROTEIN TRANSFERASE"/>
    <property type="match status" value="1"/>
</dbReference>
<dbReference type="Pfam" id="PF03588">
    <property type="entry name" value="Leu_Phe_trans"/>
    <property type="match status" value="1"/>
</dbReference>
<dbReference type="GO" id="GO:0030163">
    <property type="term" value="P:protein catabolic process"/>
    <property type="evidence" value="ECO:0007669"/>
    <property type="project" value="UniProtKB-UniRule"/>
</dbReference>
<dbReference type="InterPro" id="IPR004616">
    <property type="entry name" value="Leu/Phe-tRNA_Trfase"/>
</dbReference>
<dbReference type="EC" id="2.3.2.6" evidence="4"/>
<dbReference type="RefSeq" id="WP_027221953.1">
    <property type="nucleotide sequence ID" value="NZ_CAAAIJ010000001.1"/>
</dbReference>
<comment type="function">
    <text evidence="4">Functions in the N-end rule pathway of protein degradation where it conjugates Leu, Phe and, less efficiently, Met from aminoacyl-tRNAs to the N-termini of proteins containing an N-terminal arginine or lysine.</text>
</comment>
<dbReference type="Gene3D" id="3.40.630.70">
    <property type="entry name" value="Leucyl/phenylalanyl-tRNA-protein transferase, C-terminal domain"/>
    <property type="match status" value="1"/>
</dbReference>
<evidence type="ECO:0000313" key="5">
    <source>
        <dbReference type="EMBL" id="SQG90624.1"/>
    </source>
</evidence>
<dbReference type="GO" id="GO:0005737">
    <property type="term" value="C:cytoplasm"/>
    <property type="evidence" value="ECO:0007669"/>
    <property type="project" value="UniProtKB-SubCell"/>
</dbReference>
<dbReference type="Gene3D" id="3.30.70.3550">
    <property type="entry name" value="Leucyl/phenylalanyl-tRNA-protein transferase, N-terminal domain"/>
    <property type="match status" value="1"/>
</dbReference>
<evidence type="ECO:0000256" key="2">
    <source>
        <dbReference type="ARBA" id="ARBA00022679"/>
    </source>
</evidence>
<dbReference type="InterPro" id="IPR016181">
    <property type="entry name" value="Acyl_CoA_acyltransferase"/>
</dbReference>
<evidence type="ECO:0000256" key="4">
    <source>
        <dbReference type="HAMAP-Rule" id="MF_00688"/>
    </source>
</evidence>
<sequence>MAYDSDYTFPDPETSDKQGLLVIGGGLTPQRVLQAYSQGIFPWYEPGNPVLWWSPNPRLILIPGEFKISRSLKKTLKKPFKLTIDTAFQRVISYCATCSGRTNKTWITNEMIETYTQLHEMGYAHSFEIWDGSELVGGLYGISLGHAFFGESMFHTITDASKVALHFLCNIMQSWNFDFIDCQLPTLHLMSLGAKIISRKEFLHRLQETLKYPDKKGNWSINQFFYR</sequence>
<dbReference type="Proteomes" id="UP000249566">
    <property type="component" value="Chromosome 1"/>
</dbReference>
<evidence type="ECO:0000313" key="6">
    <source>
        <dbReference type="Proteomes" id="UP000249566"/>
    </source>
</evidence>
<dbReference type="NCBIfam" id="TIGR00667">
    <property type="entry name" value="aat"/>
    <property type="match status" value="1"/>
</dbReference>
<dbReference type="GO" id="GO:0008914">
    <property type="term" value="F:leucyl-tRNA--protein transferase activity"/>
    <property type="evidence" value="ECO:0007669"/>
    <property type="project" value="UniProtKB-UniRule"/>
</dbReference>
<comment type="catalytic activity">
    <reaction evidence="4">
        <text>L-phenylalanyl-tRNA(Phe) + an N-terminal L-alpha-aminoacyl-[protein] = an N-terminal L-phenylalanyl-L-alpha-aminoacyl-[protein] + tRNA(Phe)</text>
        <dbReference type="Rhea" id="RHEA:43632"/>
        <dbReference type="Rhea" id="RHEA-COMP:9668"/>
        <dbReference type="Rhea" id="RHEA-COMP:9699"/>
        <dbReference type="Rhea" id="RHEA-COMP:10636"/>
        <dbReference type="Rhea" id="RHEA-COMP:10637"/>
        <dbReference type="ChEBI" id="CHEBI:78442"/>
        <dbReference type="ChEBI" id="CHEBI:78531"/>
        <dbReference type="ChEBI" id="CHEBI:78597"/>
        <dbReference type="ChEBI" id="CHEBI:83561"/>
        <dbReference type="EC" id="2.3.2.6"/>
    </reaction>
</comment>
<dbReference type="SUPFAM" id="SSF55729">
    <property type="entry name" value="Acyl-CoA N-acyltransferases (Nat)"/>
    <property type="match status" value="1"/>
</dbReference>
<evidence type="ECO:0000256" key="1">
    <source>
        <dbReference type="ARBA" id="ARBA00022490"/>
    </source>
</evidence>
<dbReference type="InterPro" id="IPR042221">
    <property type="entry name" value="Leu/Phe-tRNA_Trfase_N"/>
</dbReference>
<reference evidence="5 6" key="1">
    <citation type="submission" date="2018-06" db="EMBL/GenBank/DDBJ databases">
        <authorList>
            <consortium name="Pathogen Informatics"/>
            <person name="Doyle S."/>
        </authorList>
    </citation>
    <scope>NUCLEOTIDE SEQUENCE [LARGE SCALE GENOMIC DNA]</scope>
    <source>
        <strain evidence="5 6">NCTC12272</strain>
    </source>
</reference>
<protein>
    <recommendedName>
        <fullName evidence="4">Leucyl/phenylalanyl-tRNA--protein transferase</fullName>
        <ecNumber evidence="4">2.3.2.6</ecNumber>
    </recommendedName>
    <alternativeName>
        <fullName evidence="4">L/F-transferase</fullName>
    </alternativeName>
    <alternativeName>
        <fullName evidence="4">Leucyltransferase</fullName>
    </alternativeName>
    <alternativeName>
        <fullName evidence="4">Phenyalanyltransferase</fullName>
    </alternativeName>
</protein>